<gene>
    <name evidence="3" type="ORF">AWB83_04184</name>
</gene>
<dbReference type="InterPro" id="IPR007055">
    <property type="entry name" value="BON_dom"/>
</dbReference>
<keyword evidence="4" id="KW-1185">Reference proteome</keyword>
<organism evidence="3 4">
    <name type="scientific">Caballeronia ptereochthonis</name>
    <dbReference type="NCBI Taxonomy" id="1777144"/>
    <lineage>
        <taxon>Bacteria</taxon>
        <taxon>Pseudomonadati</taxon>
        <taxon>Pseudomonadota</taxon>
        <taxon>Betaproteobacteria</taxon>
        <taxon>Burkholderiales</taxon>
        <taxon>Burkholderiaceae</taxon>
        <taxon>Caballeronia</taxon>
    </lineage>
</organism>
<protein>
    <submittedName>
        <fullName evidence="3">Transport-associated protein</fullName>
    </submittedName>
</protein>
<feature type="domain" description="BON" evidence="2">
    <location>
        <begin position="47"/>
        <end position="115"/>
    </location>
</feature>
<proteinExistence type="predicted"/>
<dbReference type="PANTHER" id="PTHR34606">
    <property type="entry name" value="BON DOMAIN-CONTAINING PROTEIN"/>
    <property type="match status" value="1"/>
</dbReference>
<name>A0A158CD11_9BURK</name>
<evidence type="ECO:0000313" key="3">
    <source>
        <dbReference type="EMBL" id="SAK79796.1"/>
    </source>
</evidence>
<accession>A0A158CD11</accession>
<dbReference type="InterPro" id="IPR051686">
    <property type="entry name" value="Lipoprotein_DolP"/>
</dbReference>
<reference evidence="3" key="1">
    <citation type="submission" date="2016-01" db="EMBL/GenBank/DDBJ databases">
        <authorList>
            <person name="Peeters C."/>
        </authorList>
    </citation>
    <scope>NUCLEOTIDE SEQUENCE [LARGE SCALE GENOMIC DNA]</scope>
    <source>
        <strain evidence="3">LMG 29326</strain>
    </source>
</reference>
<dbReference type="Pfam" id="PF04972">
    <property type="entry name" value="BON"/>
    <property type="match status" value="1"/>
</dbReference>
<evidence type="ECO:0000259" key="2">
    <source>
        <dbReference type="PROSITE" id="PS50914"/>
    </source>
</evidence>
<evidence type="ECO:0000313" key="4">
    <source>
        <dbReference type="Proteomes" id="UP000054978"/>
    </source>
</evidence>
<dbReference type="AlphaFoldDB" id="A0A158CD11"/>
<dbReference type="RefSeq" id="WP_087047569.1">
    <property type="nucleotide sequence ID" value="NZ_FCOB02000020.1"/>
</dbReference>
<feature type="signal peptide" evidence="1">
    <location>
        <begin position="1"/>
        <end position="24"/>
    </location>
</feature>
<keyword evidence="1" id="KW-0732">Signal</keyword>
<dbReference type="Gene3D" id="3.30.1340.30">
    <property type="match status" value="1"/>
</dbReference>
<dbReference type="Proteomes" id="UP000054978">
    <property type="component" value="Unassembled WGS sequence"/>
</dbReference>
<dbReference type="STRING" id="1777144.AWB83_04184"/>
<sequence length="118" mass="11852">MQIKKAVVTLFGMAVLTVSTGALAQTASDSGAAAASAAKPVQSSKAANRKLSRDVRRALAHAKDVSIGNITVRAASGAVTLAGTVPDETQVDKATRIAQGVAGVTSVRNALTVRPVGQ</sequence>
<dbReference type="EMBL" id="FCOB02000020">
    <property type="protein sequence ID" value="SAK79796.1"/>
    <property type="molecule type" value="Genomic_DNA"/>
</dbReference>
<dbReference type="PANTHER" id="PTHR34606:SF15">
    <property type="entry name" value="BON DOMAIN-CONTAINING PROTEIN"/>
    <property type="match status" value="1"/>
</dbReference>
<evidence type="ECO:0000256" key="1">
    <source>
        <dbReference type="SAM" id="SignalP"/>
    </source>
</evidence>
<dbReference type="PROSITE" id="PS50914">
    <property type="entry name" value="BON"/>
    <property type="match status" value="1"/>
</dbReference>
<comment type="caution">
    <text evidence="3">The sequence shown here is derived from an EMBL/GenBank/DDBJ whole genome shotgun (WGS) entry which is preliminary data.</text>
</comment>
<feature type="chain" id="PRO_5007622885" evidence="1">
    <location>
        <begin position="25"/>
        <end position="118"/>
    </location>
</feature>
<dbReference type="OrthoDB" id="9010075at2"/>